<dbReference type="AlphaFoldDB" id="A0A0D7AYG2"/>
<sequence>MLPGRRTVCLLLLLVAQTCNFFFLHPSKTVLPSTSVCVSTSLSIPLSSSLRRMPTKDVYDLQPREWNDIDKLALCKICRKKWCDRRGLQQHEKACQAALDVDAMDRVRATWANAAPVSIRPSQGTQPPPGITQTSTHGHSNAGIGSSGHGNYMAAATDEWDSIFLAPEPLELSHGNEAELYPFTQEISDSALGHTSPSTPSVPVIEQESLDRILIRWHPSTMRKDDNVAFEDFNPDPDLSDIAWQTTAESADNKTFAPHSPFNTELDFEIADFLNDTGLTKKAGERYFKLLQKVSMNPKDWTMRDWSTYTKTMDAASELVNEFKSETFEAKHVDDTFKFTVYFRDMQSWCMDLLNEPSLKPYLEFDARKMFVSTDGREFRQFWREPNTGELWWNIQDHISKKYGNNNVKPVCLIIYTDKSRLSSFGTVQAYPIVARLANLPDHIRNNNGLGGGRVVGFLPVISEHDRYKNTTAWANFKREVEHRALEIFLRSVVDWHKKGPVPYQFSDEIRYNVLPYVLIYSCDYEEAILLTLTRGVAGSHPCVFCLAPKDQLMKNRDHYAMRDWEKEKEMYKNNASDKSYGLQGLRRVKNAFWELPFFNLHKALSFDTLHAFFSGLGDRISKTLVGRVSARDSREGSGPKKGPNYGTKLDNNIALFPRWPGLNHFSGVTQIINKMSDGTKRDHLARQLMFCLHGIVTRTKDPIGYTLLKAFRKYQEMVLYASLSVQTLETREGGEAASLAYTDLIQEYADQSSAQEGSNVNWNFPKNHIFKHFWQFDISMKGVSKNMSTKINEAMHRPLKFTYQNRTNFKNVEVQIARYERRSDAMAFILHRIDWFKRFAARDTKGSTTSVGATGDGGNTSAEGADKKAEGGVVPDNGGDTSAKGKDKKVEVGVIEDDGQVGLNAIRGDHCIPGCDRITVHGAQPGANPKTKHEVGTRSIIDVETAGDAAHRNLATKLEDFVVAAMSDDKRFQDPQVIRKFKRRGFADTDEIRLYSSLKVSYASEVNWKTQTDIVRSISSFHSTERFDCILYHTVDGNYTFGRLLHIIRCFPFGIDNGPSIVCALVHPYDAALLKSQELATLDQDLCFYRVRSQSRKDSRIIPIASIVRGALLVEDVFKVEGYLHQEDYEAAKDRHDYLVMDIIDEDMFIRMKTLPYRGRRPEI</sequence>
<name>A0A0D7AYG2_9AGAR</name>
<reference evidence="3 4" key="1">
    <citation type="journal article" date="2015" name="Fungal Genet. Biol.">
        <title>Evolution of novel wood decay mechanisms in Agaricales revealed by the genome sequences of Fistulina hepatica and Cylindrobasidium torrendii.</title>
        <authorList>
            <person name="Floudas D."/>
            <person name="Held B.W."/>
            <person name="Riley R."/>
            <person name="Nagy L.G."/>
            <person name="Koehler G."/>
            <person name="Ransdell A.S."/>
            <person name="Younus H."/>
            <person name="Chow J."/>
            <person name="Chiniquy J."/>
            <person name="Lipzen A."/>
            <person name="Tritt A."/>
            <person name="Sun H."/>
            <person name="Haridas S."/>
            <person name="LaButti K."/>
            <person name="Ohm R.A."/>
            <person name="Kues U."/>
            <person name="Blanchette R.A."/>
            <person name="Grigoriev I.V."/>
            <person name="Minto R.E."/>
            <person name="Hibbett D.S."/>
        </authorList>
    </citation>
    <scope>NUCLEOTIDE SEQUENCE [LARGE SCALE GENOMIC DNA]</scope>
    <source>
        <strain evidence="3 4">FP15055 ss-10</strain>
    </source>
</reference>
<dbReference type="STRING" id="1314674.A0A0D7AYG2"/>
<evidence type="ECO:0000256" key="1">
    <source>
        <dbReference type="SAM" id="MobiDB-lite"/>
    </source>
</evidence>
<keyword evidence="2" id="KW-0732">Signal</keyword>
<organism evidence="3 4">
    <name type="scientific">Cylindrobasidium torrendii FP15055 ss-10</name>
    <dbReference type="NCBI Taxonomy" id="1314674"/>
    <lineage>
        <taxon>Eukaryota</taxon>
        <taxon>Fungi</taxon>
        <taxon>Dikarya</taxon>
        <taxon>Basidiomycota</taxon>
        <taxon>Agaricomycotina</taxon>
        <taxon>Agaricomycetes</taxon>
        <taxon>Agaricomycetidae</taxon>
        <taxon>Agaricales</taxon>
        <taxon>Marasmiineae</taxon>
        <taxon>Physalacriaceae</taxon>
        <taxon>Cylindrobasidium</taxon>
    </lineage>
</organism>
<evidence type="ECO:0000256" key="2">
    <source>
        <dbReference type="SAM" id="SignalP"/>
    </source>
</evidence>
<evidence type="ECO:0000313" key="3">
    <source>
        <dbReference type="EMBL" id="KIY63252.1"/>
    </source>
</evidence>
<feature type="signal peptide" evidence="2">
    <location>
        <begin position="1"/>
        <end position="21"/>
    </location>
</feature>
<dbReference type="EMBL" id="KN880709">
    <property type="protein sequence ID" value="KIY63252.1"/>
    <property type="molecule type" value="Genomic_DNA"/>
</dbReference>
<evidence type="ECO:0000313" key="4">
    <source>
        <dbReference type="Proteomes" id="UP000054007"/>
    </source>
</evidence>
<gene>
    <name evidence="3" type="ORF">CYLTODRAFT_382521</name>
</gene>
<dbReference type="InterPro" id="IPR041078">
    <property type="entry name" value="Plavaka"/>
</dbReference>
<dbReference type="OrthoDB" id="3239511at2759"/>
<feature type="compositionally biased region" description="Polar residues" evidence="1">
    <location>
        <begin position="120"/>
        <end position="139"/>
    </location>
</feature>
<feature type="region of interest" description="Disordered" evidence="1">
    <location>
        <begin position="847"/>
        <end position="887"/>
    </location>
</feature>
<dbReference type="Proteomes" id="UP000054007">
    <property type="component" value="Unassembled WGS sequence"/>
</dbReference>
<protein>
    <recommendedName>
        <fullName evidence="5">C2H2-type domain-containing protein</fullName>
    </recommendedName>
</protein>
<keyword evidence="4" id="KW-1185">Reference proteome</keyword>
<dbReference type="Pfam" id="PF18759">
    <property type="entry name" value="Plavaka"/>
    <property type="match status" value="1"/>
</dbReference>
<feature type="region of interest" description="Disordered" evidence="1">
    <location>
        <begin position="115"/>
        <end position="150"/>
    </location>
</feature>
<accession>A0A0D7AYG2</accession>
<feature type="chain" id="PRO_5002316656" description="C2H2-type domain-containing protein" evidence="2">
    <location>
        <begin position="22"/>
        <end position="1165"/>
    </location>
</feature>
<proteinExistence type="predicted"/>
<evidence type="ECO:0008006" key="5">
    <source>
        <dbReference type="Google" id="ProtNLM"/>
    </source>
</evidence>